<reference evidence="2 3" key="1">
    <citation type="submission" date="2014-10" db="EMBL/GenBank/DDBJ databases">
        <title>Kaistella jeonii genome.</title>
        <authorList>
            <person name="Clayton J.T."/>
            <person name="Newman J.D."/>
        </authorList>
    </citation>
    <scope>NUCLEOTIDE SEQUENCE [LARGE SCALE GENOMIC DNA]</scope>
    <source>
        <strain evidence="2 3">DSM 17048</strain>
    </source>
</reference>
<dbReference type="EMBL" id="JSYL01000010">
    <property type="protein sequence ID" value="KIA88171.1"/>
    <property type="molecule type" value="Genomic_DNA"/>
</dbReference>
<evidence type="ECO:0000313" key="3">
    <source>
        <dbReference type="Proteomes" id="UP000031473"/>
    </source>
</evidence>
<dbReference type="Gene3D" id="1.20.1600.10">
    <property type="entry name" value="Outer membrane efflux proteins (OEP)"/>
    <property type="match status" value="1"/>
</dbReference>
<dbReference type="InterPro" id="IPR010131">
    <property type="entry name" value="MdtP/NodT-like"/>
</dbReference>
<comment type="similarity">
    <text evidence="1">Belongs to the outer membrane factor (OMF) (TC 1.B.17) family.</text>
</comment>
<dbReference type="GO" id="GO:0015562">
    <property type="term" value="F:efflux transmembrane transporter activity"/>
    <property type="evidence" value="ECO:0007669"/>
    <property type="project" value="InterPro"/>
</dbReference>
<dbReference type="AlphaFoldDB" id="A0A0C1CV47"/>
<sequence>MALNEAEEAFVKNNLQLIAEQYNISIADADIIQAKIWELPEASFQANVYNPEDKRVFDVGPSKSLAVQQLFVLGGKRKNEIEFAKSNKELAQLQFSQLLVGLKTKLRENFYSIYFDQKKLESINKQLSFLTDLVKAYKVQTAKGNIALKDEVRLQAIVLDLNNEKLQIKNSISSQLQDLHTLTGISGEIVPEMNDEEVDATIRRQTLNSLDEIKQKALENNADYLYVAKAIENSKSYYKWQKSLNIPNVTGGLQWNQSNGIFKNEVNFTVGIPIPLWKQNEGNVQKAKTLIDQSQKNSEFKKLEVESNVTAAYQTWQNNYDAYFSIEQKDLNNLDAVYKGMQDNFRKGNVTLIDFTDFTNSYKETVLKINEMQKQVVISAEELNQLVQTPIFN</sequence>
<keyword evidence="3" id="KW-1185">Reference proteome</keyword>
<dbReference type="SUPFAM" id="SSF56954">
    <property type="entry name" value="Outer membrane efflux proteins (OEP)"/>
    <property type="match status" value="1"/>
</dbReference>
<dbReference type="OrthoDB" id="9791261at2"/>
<dbReference type="PANTHER" id="PTHR30203:SF23">
    <property type="entry name" value="OUTER MEMBRANE EFFLUX PROTEIN"/>
    <property type="match status" value="1"/>
</dbReference>
<organism evidence="2 3">
    <name type="scientific">Kaistella jeonii</name>
    <dbReference type="NCBI Taxonomy" id="266749"/>
    <lineage>
        <taxon>Bacteria</taxon>
        <taxon>Pseudomonadati</taxon>
        <taxon>Bacteroidota</taxon>
        <taxon>Flavobacteriia</taxon>
        <taxon>Flavobacteriales</taxon>
        <taxon>Weeksellaceae</taxon>
        <taxon>Chryseobacterium group</taxon>
        <taxon>Kaistella</taxon>
    </lineage>
</organism>
<evidence type="ECO:0000256" key="1">
    <source>
        <dbReference type="ARBA" id="ARBA00007613"/>
    </source>
</evidence>
<dbReference type="InterPro" id="IPR003423">
    <property type="entry name" value="OMP_efflux"/>
</dbReference>
<accession>A0A0C1CV47</accession>
<evidence type="ECO:0000313" key="2">
    <source>
        <dbReference type="EMBL" id="KIA88171.1"/>
    </source>
</evidence>
<comment type="caution">
    <text evidence="2">The sequence shown here is derived from an EMBL/GenBank/DDBJ whole genome shotgun (WGS) entry which is preliminary data.</text>
</comment>
<name>A0A0C1CV47_9FLAO</name>
<dbReference type="Proteomes" id="UP000031473">
    <property type="component" value="Unassembled WGS sequence"/>
</dbReference>
<dbReference type="STRING" id="266749.SAMN05421876_11216"/>
<gene>
    <name evidence="2" type="ORF">OA86_12245</name>
</gene>
<proteinExistence type="inferred from homology"/>
<protein>
    <submittedName>
        <fullName evidence="2">Transporter</fullName>
    </submittedName>
</protein>
<dbReference type="Pfam" id="PF02321">
    <property type="entry name" value="OEP"/>
    <property type="match status" value="1"/>
</dbReference>
<dbReference type="PANTHER" id="PTHR30203">
    <property type="entry name" value="OUTER MEMBRANE CATION EFFLUX PROTEIN"/>
    <property type="match status" value="1"/>
</dbReference>